<proteinExistence type="predicted"/>
<organism evidence="1 2">
    <name type="scientific">Armillaria gallica</name>
    <name type="common">Bulbous honey fungus</name>
    <name type="synonym">Armillaria bulbosa</name>
    <dbReference type="NCBI Taxonomy" id="47427"/>
    <lineage>
        <taxon>Eukaryota</taxon>
        <taxon>Fungi</taxon>
        <taxon>Dikarya</taxon>
        <taxon>Basidiomycota</taxon>
        <taxon>Agaricomycotina</taxon>
        <taxon>Agaricomycetes</taxon>
        <taxon>Agaricomycetidae</taxon>
        <taxon>Agaricales</taxon>
        <taxon>Marasmiineae</taxon>
        <taxon>Physalacriaceae</taxon>
        <taxon>Armillaria</taxon>
    </lineage>
</organism>
<dbReference type="EMBL" id="KZ293671">
    <property type="protein sequence ID" value="PBK88753.1"/>
    <property type="molecule type" value="Genomic_DNA"/>
</dbReference>
<sequence>MTVDDLLGWADRYDTEREGHWFERLDATRTENLHGLPWKIKGHMRISLSDIGRKSIPTGHLGWLSPGNQCDTRSVRLRQRRNANLWFPESVRCLNGIVRSQFNRPVEFQSARLWCR</sequence>
<gene>
    <name evidence="1" type="ORF">ARMGADRAFT_1015876</name>
</gene>
<evidence type="ECO:0000313" key="1">
    <source>
        <dbReference type="EMBL" id="PBK88753.1"/>
    </source>
</evidence>
<protein>
    <submittedName>
        <fullName evidence="1">Uncharacterized protein</fullName>
    </submittedName>
</protein>
<name>A0A2H3DKH0_ARMGA</name>
<keyword evidence="2" id="KW-1185">Reference proteome</keyword>
<dbReference type="AlphaFoldDB" id="A0A2H3DKH0"/>
<evidence type="ECO:0000313" key="2">
    <source>
        <dbReference type="Proteomes" id="UP000217790"/>
    </source>
</evidence>
<dbReference type="Proteomes" id="UP000217790">
    <property type="component" value="Unassembled WGS sequence"/>
</dbReference>
<accession>A0A2H3DKH0</accession>
<dbReference type="InParanoid" id="A0A2H3DKH0"/>
<reference evidence="2" key="1">
    <citation type="journal article" date="2017" name="Nat. Ecol. Evol.">
        <title>Genome expansion and lineage-specific genetic innovations in the forest pathogenic fungi Armillaria.</title>
        <authorList>
            <person name="Sipos G."/>
            <person name="Prasanna A.N."/>
            <person name="Walter M.C."/>
            <person name="O'Connor E."/>
            <person name="Balint B."/>
            <person name="Krizsan K."/>
            <person name="Kiss B."/>
            <person name="Hess J."/>
            <person name="Varga T."/>
            <person name="Slot J."/>
            <person name="Riley R."/>
            <person name="Boka B."/>
            <person name="Rigling D."/>
            <person name="Barry K."/>
            <person name="Lee J."/>
            <person name="Mihaltcheva S."/>
            <person name="LaButti K."/>
            <person name="Lipzen A."/>
            <person name="Waldron R."/>
            <person name="Moloney N.M."/>
            <person name="Sperisen C."/>
            <person name="Kredics L."/>
            <person name="Vagvoelgyi C."/>
            <person name="Patrignani A."/>
            <person name="Fitzpatrick D."/>
            <person name="Nagy I."/>
            <person name="Doyle S."/>
            <person name="Anderson J.B."/>
            <person name="Grigoriev I.V."/>
            <person name="Gueldener U."/>
            <person name="Muensterkoetter M."/>
            <person name="Nagy L.G."/>
        </authorList>
    </citation>
    <scope>NUCLEOTIDE SEQUENCE [LARGE SCALE GENOMIC DNA]</scope>
    <source>
        <strain evidence="2">Ar21-2</strain>
    </source>
</reference>